<dbReference type="PROSITE" id="PS00903">
    <property type="entry name" value="CYT_DCMP_DEAMINASES_1"/>
    <property type="match status" value="1"/>
</dbReference>
<evidence type="ECO:0000256" key="1">
    <source>
        <dbReference type="ARBA" id="ARBA00022723"/>
    </source>
</evidence>
<dbReference type="PROSITE" id="PS51747">
    <property type="entry name" value="CYT_DCMP_DEAMINASES_2"/>
    <property type="match status" value="1"/>
</dbReference>
<dbReference type="EMBL" id="MTKO01000091">
    <property type="protein sequence ID" value="RWX44667.1"/>
    <property type="molecule type" value="Genomic_DNA"/>
</dbReference>
<dbReference type="Gene3D" id="3.40.140.10">
    <property type="entry name" value="Cytidine Deaminase, domain 2"/>
    <property type="match status" value="1"/>
</dbReference>
<name>A0A3S3QQG0_9BACT</name>
<dbReference type="AlphaFoldDB" id="A0A3S3QQG0"/>
<evidence type="ECO:0000313" key="4">
    <source>
        <dbReference type="EMBL" id="RWX44667.1"/>
    </source>
</evidence>
<keyword evidence="1" id="KW-0479">Metal-binding</keyword>
<keyword evidence="4" id="KW-0378">Hydrolase</keyword>
<comment type="caution">
    <text evidence="4">The sequence shown here is derived from an EMBL/GenBank/DDBJ whole genome shotgun (WGS) entry which is preliminary data.</text>
</comment>
<dbReference type="PANTHER" id="PTHR11079">
    <property type="entry name" value="CYTOSINE DEAMINASE FAMILY MEMBER"/>
    <property type="match status" value="1"/>
</dbReference>
<dbReference type="InterPro" id="IPR016192">
    <property type="entry name" value="APOBEC/CMP_deaminase_Zn-bd"/>
</dbReference>
<organism evidence="4 5">
    <name type="scientific">Candidatus Electrothrix aarhusensis</name>
    <dbReference type="NCBI Taxonomy" id="1859131"/>
    <lineage>
        <taxon>Bacteria</taxon>
        <taxon>Pseudomonadati</taxon>
        <taxon>Thermodesulfobacteriota</taxon>
        <taxon>Desulfobulbia</taxon>
        <taxon>Desulfobulbales</taxon>
        <taxon>Desulfobulbaceae</taxon>
        <taxon>Candidatus Electrothrix</taxon>
    </lineage>
</organism>
<evidence type="ECO:0000256" key="2">
    <source>
        <dbReference type="ARBA" id="ARBA00022833"/>
    </source>
</evidence>
<keyword evidence="5" id="KW-1185">Reference proteome</keyword>
<dbReference type="GO" id="GO:0052717">
    <property type="term" value="F:tRNA-specific adenosine-34 deaminase activity"/>
    <property type="evidence" value="ECO:0007669"/>
    <property type="project" value="UniProtKB-EC"/>
</dbReference>
<evidence type="ECO:0000259" key="3">
    <source>
        <dbReference type="PROSITE" id="PS51747"/>
    </source>
</evidence>
<dbReference type="InterPro" id="IPR016193">
    <property type="entry name" value="Cytidine_deaminase-like"/>
</dbReference>
<evidence type="ECO:0000313" key="5">
    <source>
        <dbReference type="Proteomes" id="UP000287853"/>
    </source>
</evidence>
<dbReference type="EC" id="3.5.4.33" evidence="4"/>
<dbReference type="Pfam" id="PF00383">
    <property type="entry name" value="dCMP_cyt_deam_1"/>
    <property type="match status" value="1"/>
</dbReference>
<protein>
    <submittedName>
        <fullName evidence="4">tRNA(Adenine34) deaminase</fullName>
        <ecNumber evidence="4">3.5.4.33</ecNumber>
    </submittedName>
</protein>
<gene>
    <name evidence="4" type="ORF">H206_01634</name>
</gene>
<dbReference type="SUPFAM" id="SSF53927">
    <property type="entry name" value="Cytidine deaminase-like"/>
    <property type="match status" value="1"/>
</dbReference>
<proteinExistence type="predicted"/>
<reference evidence="4 5" key="1">
    <citation type="submission" date="2017-01" db="EMBL/GenBank/DDBJ databases">
        <title>The cable genome- insights into the physiology and evolution of filamentous bacteria capable of sulfide oxidation via long distance electron transfer.</title>
        <authorList>
            <person name="Schreiber L."/>
            <person name="Bjerg J.T."/>
            <person name="Boggild A."/>
            <person name="Van De Vossenberg J."/>
            <person name="Meysman F."/>
            <person name="Nielsen L.P."/>
            <person name="Schramm A."/>
            <person name="Kjeldsen K.U."/>
        </authorList>
    </citation>
    <scope>NUCLEOTIDE SEQUENCE [LARGE SCALE GENOMIC DNA]</scope>
    <source>
        <strain evidence="4">MCF</strain>
    </source>
</reference>
<dbReference type="Proteomes" id="UP000287853">
    <property type="component" value="Unassembled WGS sequence"/>
</dbReference>
<sequence>MQKTVLLEDEKFMRQALIEALQALDAGEFPVGCVLVQGSKIIGRDRRQNSEGACTNEINHAEMVALRTLLAEYPAIDCRDITVYSTMEPCLMCYSTLLLSGVRRFVWAYEDVMGGGTGLPLQQLTPLYQDMQVELVPDVLRKESLSLFARFFERYSYHQDSLLAEYTLVQIQKYRCRLNDSTVYNII</sequence>
<keyword evidence="2" id="KW-0862">Zinc</keyword>
<dbReference type="InterPro" id="IPR002125">
    <property type="entry name" value="CMP_dCMP_dom"/>
</dbReference>
<feature type="domain" description="CMP/dCMP-type deaminase" evidence="3">
    <location>
        <begin position="7"/>
        <end position="128"/>
    </location>
</feature>
<dbReference type="CDD" id="cd01285">
    <property type="entry name" value="nucleoside_deaminase"/>
    <property type="match status" value="1"/>
</dbReference>
<dbReference type="GO" id="GO:0008270">
    <property type="term" value="F:zinc ion binding"/>
    <property type="evidence" value="ECO:0007669"/>
    <property type="project" value="InterPro"/>
</dbReference>
<accession>A0A3S3QQG0</accession>
<dbReference type="PANTHER" id="PTHR11079:SF179">
    <property type="entry name" value="TRNA(ADENINE(34)) DEAMINASE, CHLOROPLASTIC"/>
    <property type="match status" value="1"/>
</dbReference>